<feature type="region of interest" description="Disordered" evidence="1">
    <location>
        <begin position="241"/>
        <end position="321"/>
    </location>
</feature>
<proteinExistence type="predicted"/>
<evidence type="ECO:0000256" key="1">
    <source>
        <dbReference type="SAM" id="MobiDB-lite"/>
    </source>
</evidence>
<accession>A0A9P0DKX5</accession>
<gene>
    <name evidence="2" type="ORF">CEUTPL_LOCUS3572</name>
</gene>
<dbReference type="AlphaFoldDB" id="A0A9P0DKX5"/>
<name>A0A9P0DKX5_9CUCU</name>
<feature type="compositionally biased region" description="Low complexity" evidence="1">
    <location>
        <begin position="303"/>
        <end position="321"/>
    </location>
</feature>
<protein>
    <submittedName>
        <fullName evidence="2">Uncharacterized protein</fullName>
    </submittedName>
</protein>
<evidence type="ECO:0000313" key="3">
    <source>
        <dbReference type="Proteomes" id="UP001152799"/>
    </source>
</evidence>
<dbReference type="EMBL" id="OU892288">
    <property type="protein sequence ID" value="CAH1124634.1"/>
    <property type="molecule type" value="Genomic_DNA"/>
</dbReference>
<feature type="region of interest" description="Disordered" evidence="1">
    <location>
        <begin position="447"/>
        <end position="484"/>
    </location>
</feature>
<organism evidence="2 3">
    <name type="scientific">Ceutorhynchus assimilis</name>
    <name type="common">cabbage seed weevil</name>
    <dbReference type="NCBI Taxonomy" id="467358"/>
    <lineage>
        <taxon>Eukaryota</taxon>
        <taxon>Metazoa</taxon>
        <taxon>Ecdysozoa</taxon>
        <taxon>Arthropoda</taxon>
        <taxon>Hexapoda</taxon>
        <taxon>Insecta</taxon>
        <taxon>Pterygota</taxon>
        <taxon>Neoptera</taxon>
        <taxon>Endopterygota</taxon>
        <taxon>Coleoptera</taxon>
        <taxon>Polyphaga</taxon>
        <taxon>Cucujiformia</taxon>
        <taxon>Curculionidae</taxon>
        <taxon>Ceutorhynchinae</taxon>
        <taxon>Ceutorhynchus</taxon>
    </lineage>
</organism>
<reference evidence="2" key="1">
    <citation type="submission" date="2022-01" db="EMBL/GenBank/DDBJ databases">
        <authorList>
            <person name="King R."/>
        </authorList>
    </citation>
    <scope>NUCLEOTIDE SEQUENCE</scope>
</reference>
<dbReference type="OrthoDB" id="6347145at2759"/>
<feature type="compositionally biased region" description="Basic and acidic residues" evidence="1">
    <location>
        <begin position="257"/>
        <end position="279"/>
    </location>
</feature>
<evidence type="ECO:0000313" key="2">
    <source>
        <dbReference type="EMBL" id="CAH1124634.1"/>
    </source>
</evidence>
<keyword evidence="3" id="KW-1185">Reference proteome</keyword>
<dbReference type="Proteomes" id="UP001152799">
    <property type="component" value="Chromosome 12"/>
</dbReference>
<sequence length="484" mass="53592">MSKIDMDLSAADIETLEIGASNRMGDNSMSILDLSGLDLDDPETWLYVPRPKDQNDVPKLKSTKTIDTRTFTRPKKKYTRLSVNDIEQMLTEGNEMISSFEEPSKPLQFDLSQPTSHNFDSFILSADADSFQNMSPPSLVNSLCSSTFANLMENSFIKNDPVLREIRDKDFTETALLQDIEAPMFQSITESCSSLNSDSPESFVKRVSGRNNIMSDTITIIDSSNDNKNATYCMDNTITTNLNGTYRRTPKHNGTFRKSDFKNNRLSLKESVPERRLSSSEEGSSDLNTLQTKEETKKSSLGSADSLDRMSSLSSSSKGSNKVLSMEDVQVIVEMQERSLMSTPKAPIRTKKLWETNFISPIVASNKEALSDSEDYKPKNLPLKSVPNKIRASYSNISTLKTTALGGSHQNLYRPSNLKTMGTKLKGSYTSLRPISANLPVVPPLNGNGDSTFVKPQIPKASGLPRPTGIPRPASRIPGPRNLK</sequence>